<reference evidence="2 3" key="1">
    <citation type="submission" date="2018-12" db="EMBL/GenBank/DDBJ databases">
        <authorList>
            <consortium name="Pathogen Informatics"/>
        </authorList>
    </citation>
    <scope>NUCLEOTIDE SEQUENCE [LARGE SCALE GENOMIC DNA]</scope>
    <source>
        <strain evidence="2 3">NCTC11075</strain>
    </source>
</reference>
<proteinExistence type="predicted"/>
<dbReference type="AlphaFoldDB" id="A0A3S4KLG2"/>
<gene>
    <name evidence="2" type="ORF">NCTC11075_02575</name>
</gene>
<sequence>MITYKEAINKANKYLHDADTPVVITLHGRFTEGCFFCFESMEYLKTGDNASRLAGNTPFIIDKDSGEIFDLGTTWPLEKYLKDYEESKKARS</sequence>
<dbReference type="EMBL" id="LR134204">
    <property type="protein sequence ID" value="VEB90577.1"/>
    <property type="molecule type" value="Genomic_DNA"/>
</dbReference>
<accession>A0A3S4KLG2</accession>
<dbReference type="Proteomes" id="UP000270272">
    <property type="component" value="Chromosome"/>
</dbReference>
<protein>
    <recommendedName>
        <fullName evidence="1">Immunity protein 35 domain-containing protein</fullName>
    </recommendedName>
</protein>
<dbReference type="Pfam" id="PF15567">
    <property type="entry name" value="Imm35"/>
    <property type="match status" value="1"/>
</dbReference>
<evidence type="ECO:0000313" key="2">
    <source>
        <dbReference type="EMBL" id="VEB90577.1"/>
    </source>
</evidence>
<dbReference type="InterPro" id="IPR029082">
    <property type="entry name" value="Imm35"/>
</dbReference>
<organism evidence="2 3">
    <name type="scientific">Citrobacter koseri</name>
    <name type="common">Citrobacter diversus</name>
    <dbReference type="NCBI Taxonomy" id="545"/>
    <lineage>
        <taxon>Bacteria</taxon>
        <taxon>Pseudomonadati</taxon>
        <taxon>Pseudomonadota</taxon>
        <taxon>Gammaproteobacteria</taxon>
        <taxon>Enterobacterales</taxon>
        <taxon>Enterobacteriaceae</taxon>
        <taxon>Citrobacter</taxon>
    </lineage>
</organism>
<name>A0A3S4KLG2_CITKO</name>
<evidence type="ECO:0000313" key="3">
    <source>
        <dbReference type="Proteomes" id="UP000270272"/>
    </source>
</evidence>
<feature type="domain" description="Immunity protein 35" evidence="1">
    <location>
        <begin position="5"/>
        <end position="82"/>
    </location>
</feature>
<evidence type="ECO:0000259" key="1">
    <source>
        <dbReference type="Pfam" id="PF15567"/>
    </source>
</evidence>